<keyword evidence="4" id="KW-0804">Transcription</keyword>
<dbReference type="PANTHER" id="PTHR15405">
    <property type="entry name" value="PROLINE-RICH NUCLEAR RECEPTOR COACTIVATOR"/>
    <property type="match status" value="1"/>
</dbReference>
<proteinExistence type="predicted"/>
<evidence type="ECO:0000256" key="3">
    <source>
        <dbReference type="ARBA" id="ARBA00023159"/>
    </source>
</evidence>
<protein>
    <recommendedName>
        <fullName evidence="8">Proline-rich nuclear receptor coactivator 1</fullName>
    </recommendedName>
</protein>
<evidence type="ECO:0008006" key="8">
    <source>
        <dbReference type="Google" id="ProtNLM"/>
    </source>
</evidence>
<dbReference type="Pfam" id="PF15365">
    <property type="entry name" value="PNRC"/>
    <property type="match status" value="1"/>
</dbReference>
<name>A0A8C9UM47_SPEDA</name>
<accession>A0A8C9UM47</accession>
<evidence type="ECO:0000256" key="5">
    <source>
        <dbReference type="ARBA" id="ARBA00023242"/>
    </source>
</evidence>
<keyword evidence="7" id="KW-1185">Reference proteome</keyword>
<evidence type="ECO:0000256" key="2">
    <source>
        <dbReference type="ARBA" id="ARBA00023015"/>
    </source>
</evidence>
<dbReference type="Proteomes" id="UP000694422">
    <property type="component" value="Unplaced"/>
</dbReference>
<dbReference type="InterPro" id="IPR026780">
    <property type="entry name" value="PNRC1/2"/>
</dbReference>
<dbReference type="InterPro" id="IPR028322">
    <property type="entry name" value="PNRC-like_rgn"/>
</dbReference>
<keyword evidence="3" id="KW-0010">Activator</keyword>
<sequence>LGKKQEPTLPLGSLLREQLKINRQKSEHHLPLTKINSAKRHDNNFWQYSASPDIIHKQEKKPFKNTEKIKNRHWKKSAFLTEVSQKDYYAGAKFSNSPPPSILPKPPNHWLERSTFENSNQNRELLEAN</sequence>
<reference evidence="6" key="2">
    <citation type="submission" date="2025-09" db="UniProtKB">
        <authorList>
            <consortium name="Ensembl"/>
        </authorList>
    </citation>
    <scope>IDENTIFICATION</scope>
</reference>
<dbReference type="AlphaFoldDB" id="A0A8C9UM47"/>
<evidence type="ECO:0000313" key="6">
    <source>
        <dbReference type="Ensembl" id="ENSSDAP00000007717.1"/>
    </source>
</evidence>
<evidence type="ECO:0000256" key="1">
    <source>
        <dbReference type="ARBA" id="ARBA00004123"/>
    </source>
</evidence>
<evidence type="ECO:0000256" key="4">
    <source>
        <dbReference type="ARBA" id="ARBA00023163"/>
    </source>
</evidence>
<dbReference type="GO" id="GO:0016071">
    <property type="term" value="P:mRNA metabolic process"/>
    <property type="evidence" value="ECO:0007669"/>
    <property type="project" value="UniProtKB-ARBA"/>
</dbReference>
<evidence type="ECO:0000313" key="7">
    <source>
        <dbReference type="Proteomes" id="UP000694422"/>
    </source>
</evidence>
<reference evidence="6" key="1">
    <citation type="submission" date="2025-08" db="UniProtKB">
        <authorList>
            <consortium name="Ensembl"/>
        </authorList>
    </citation>
    <scope>IDENTIFICATION</scope>
</reference>
<dbReference type="Ensembl" id="ENSSDAT00000008786.1">
    <property type="protein sequence ID" value="ENSSDAP00000007717.1"/>
    <property type="gene ID" value="ENSSDAG00000007052.1"/>
</dbReference>
<keyword evidence="2" id="KW-0805">Transcription regulation</keyword>
<dbReference type="GO" id="GO:0005634">
    <property type="term" value="C:nucleus"/>
    <property type="evidence" value="ECO:0007669"/>
    <property type="project" value="UniProtKB-SubCell"/>
</dbReference>
<comment type="subcellular location">
    <subcellularLocation>
        <location evidence="1">Nucleus</location>
    </subcellularLocation>
</comment>
<keyword evidence="5" id="KW-0539">Nucleus</keyword>
<organism evidence="6 7">
    <name type="scientific">Spermophilus dauricus</name>
    <name type="common">Daurian ground squirrel</name>
    <dbReference type="NCBI Taxonomy" id="99837"/>
    <lineage>
        <taxon>Eukaryota</taxon>
        <taxon>Metazoa</taxon>
        <taxon>Chordata</taxon>
        <taxon>Craniata</taxon>
        <taxon>Vertebrata</taxon>
        <taxon>Euteleostomi</taxon>
        <taxon>Mammalia</taxon>
        <taxon>Eutheria</taxon>
        <taxon>Euarchontoglires</taxon>
        <taxon>Glires</taxon>
        <taxon>Rodentia</taxon>
        <taxon>Sciuromorpha</taxon>
        <taxon>Sciuridae</taxon>
        <taxon>Xerinae</taxon>
        <taxon>Marmotini</taxon>
        <taxon>Spermophilus</taxon>
    </lineage>
</organism>